<evidence type="ECO:0000313" key="3">
    <source>
        <dbReference type="Proteomes" id="UP000753802"/>
    </source>
</evidence>
<sequence length="235" mass="26148">MGRHRLTLLFVCAILFFSCRKDMATSEVIVTPPQQWQAVSYSESNVLRAPGNYQEWKIASAPKLVSVNGDGEYEGFINFPLENTEFWLVKGTAWSNVVTYNQTGDNTFGFNGTFFKIPSGAGVYKMNASTNSFKWSCEKITTMSVYGTAAAGVDEEMTFNPSNMTWTITRNFAAGEFVFRANKANHIRFGHNAESETGLLSVNGESMRLDKSGSYTIVLSLQSAGNYVYSVKRNF</sequence>
<keyword evidence="1" id="KW-0732">Signal</keyword>
<dbReference type="Gene3D" id="2.60.40.3620">
    <property type="match status" value="1"/>
</dbReference>
<dbReference type="PROSITE" id="PS51257">
    <property type="entry name" value="PROKAR_LIPOPROTEIN"/>
    <property type="match status" value="1"/>
</dbReference>
<dbReference type="Proteomes" id="UP000753802">
    <property type="component" value="Unassembled WGS sequence"/>
</dbReference>
<name>A0ABW9ZYV8_9BACT</name>
<dbReference type="RefSeq" id="WP_161819783.1">
    <property type="nucleotide sequence ID" value="NZ_JAACJS010000015.1"/>
</dbReference>
<keyword evidence="3" id="KW-1185">Reference proteome</keyword>
<dbReference type="CDD" id="cd12967">
    <property type="entry name" value="CBM_SusE-F_like_u1"/>
    <property type="match status" value="1"/>
</dbReference>
<evidence type="ECO:0000256" key="1">
    <source>
        <dbReference type="SAM" id="SignalP"/>
    </source>
</evidence>
<evidence type="ECO:0000313" key="2">
    <source>
        <dbReference type="EMBL" id="NCI51502.1"/>
    </source>
</evidence>
<reference evidence="2 3" key="1">
    <citation type="submission" date="2020-01" db="EMBL/GenBank/DDBJ databases">
        <title>Genome analysis.</title>
        <authorList>
            <person name="Wu S."/>
            <person name="Wang G."/>
        </authorList>
    </citation>
    <scope>NUCLEOTIDE SEQUENCE [LARGE SCALE GENOMIC DNA]</scope>
    <source>
        <strain evidence="2 3">SYL130</strain>
    </source>
</reference>
<feature type="signal peptide" evidence="1">
    <location>
        <begin position="1"/>
        <end position="24"/>
    </location>
</feature>
<accession>A0ABW9ZYV8</accession>
<proteinExistence type="predicted"/>
<organism evidence="2 3">
    <name type="scientific">Sediminibacterium roseum</name>
    <dbReference type="NCBI Taxonomy" id="1978412"/>
    <lineage>
        <taxon>Bacteria</taxon>
        <taxon>Pseudomonadati</taxon>
        <taxon>Bacteroidota</taxon>
        <taxon>Chitinophagia</taxon>
        <taxon>Chitinophagales</taxon>
        <taxon>Chitinophagaceae</taxon>
        <taxon>Sediminibacterium</taxon>
    </lineage>
</organism>
<dbReference type="EMBL" id="JAACJS010000015">
    <property type="protein sequence ID" value="NCI51502.1"/>
    <property type="molecule type" value="Genomic_DNA"/>
</dbReference>
<gene>
    <name evidence="2" type="ORF">GWC95_16350</name>
</gene>
<comment type="caution">
    <text evidence="2">The sequence shown here is derived from an EMBL/GenBank/DDBJ whole genome shotgun (WGS) entry which is preliminary data.</text>
</comment>
<evidence type="ECO:0008006" key="4">
    <source>
        <dbReference type="Google" id="ProtNLM"/>
    </source>
</evidence>
<feature type="chain" id="PRO_5045971111" description="DUF5116 domain-containing protein" evidence="1">
    <location>
        <begin position="25"/>
        <end position="235"/>
    </location>
</feature>
<protein>
    <recommendedName>
        <fullName evidence="4">DUF5116 domain-containing protein</fullName>
    </recommendedName>
</protein>